<sequence>MSSADCIRPQMNILLEHEYELKLGLMRKELYYLHTNEITLVKIKSCILWKWSSRIAYSDAQISETYVILQGQPITTAISHIMNAPESDRTFSPKQALKPTPELYSEIVGDGMERLAAASLSCIGSFDDSEVIFHDVGCGLGAGTEAITSLKQDNIVIKGTDINDDVLEIYRQNIAKSQWPAEALKMDASNLEFPDETFTHCIGNAMLFVLPNDGVDAIKEMHRTLKQGGTAILNSWAHTPTIPAIHAAAKKTRPAGTPLPREGLDKWEDKDFLQDTIIKGGFEPEKVDFIQKDVHVTVGDLKRFATMIWSFIGGTSKAGWLESDEENWDTAIDAVVEALTQTEGYEKLEDGKNKMMFQAHVAVATK</sequence>
<dbReference type="STRING" id="660025.F9FWI2"/>
<organism evidence="3">
    <name type="scientific">Fusarium oxysporum (strain Fo5176)</name>
    <name type="common">Fusarium vascular wilt</name>
    <dbReference type="NCBI Taxonomy" id="660025"/>
    <lineage>
        <taxon>Eukaryota</taxon>
        <taxon>Fungi</taxon>
        <taxon>Dikarya</taxon>
        <taxon>Ascomycota</taxon>
        <taxon>Pezizomycotina</taxon>
        <taxon>Sordariomycetes</taxon>
        <taxon>Hypocreomycetidae</taxon>
        <taxon>Hypocreales</taxon>
        <taxon>Nectriaceae</taxon>
        <taxon>Fusarium</taxon>
        <taxon>Fusarium oxysporum species complex</taxon>
    </lineage>
</organism>
<dbReference type="GO" id="GO:0008757">
    <property type="term" value="F:S-adenosylmethionine-dependent methyltransferase activity"/>
    <property type="evidence" value="ECO:0007669"/>
    <property type="project" value="InterPro"/>
</dbReference>
<dbReference type="Pfam" id="PF08241">
    <property type="entry name" value="Methyltransf_11"/>
    <property type="match status" value="1"/>
</dbReference>
<proteinExistence type="predicted"/>
<feature type="domain" description="Methyltransferase type 11" evidence="2">
    <location>
        <begin position="135"/>
        <end position="232"/>
    </location>
</feature>
<dbReference type="InterPro" id="IPR050447">
    <property type="entry name" value="Erg6_SMT_methyltransf"/>
</dbReference>
<dbReference type="CDD" id="cd02440">
    <property type="entry name" value="AdoMet_MTases"/>
    <property type="match status" value="1"/>
</dbReference>
<evidence type="ECO:0000256" key="1">
    <source>
        <dbReference type="ARBA" id="ARBA00022679"/>
    </source>
</evidence>
<dbReference type="OrthoDB" id="2013972at2759"/>
<dbReference type="SUPFAM" id="SSF53335">
    <property type="entry name" value="S-adenosyl-L-methionine-dependent methyltransferases"/>
    <property type="match status" value="1"/>
</dbReference>
<dbReference type="PANTHER" id="PTHR44068:SF11">
    <property type="entry name" value="GERANYL DIPHOSPHATE 2-C-METHYLTRANSFERASE"/>
    <property type="match status" value="1"/>
</dbReference>
<evidence type="ECO:0000313" key="3">
    <source>
        <dbReference type="EMBL" id="EGU78737.1"/>
    </source>
</evidence>
<dbReference type="PANTHER" id="PTHR44068">
    <property type="entry name" value="ZGC:194242"/>
    <property type="match status" value="1"/>
</dbReference>
<keyword evidence="1" id="KW-0808">Transferase</keyword>
<protein>
    <recommendedName>
        <fullName evidence="2">Methyltransferase type 11 domain-containing protein</fullName>
    </recommendedName>
</protein>
<dbReference type="Gene3D" id="3.40.50.150">
    <property type="entry name" value="Vaccinia Virus protein VP39"/>
    <property type="match status" value="1"/>
</dbReference>
<dbReference type="EMBL" id="AFQF01002754">
    <property type="protein sequence ID" value="EGU78737.1"/>
    <property type="molecule type" value="Genomic_DNA"/>
</dbReference>
<gene>
    <name evidence="3" type="ORF">FOXB_10764</name>
</gene>
<dbReference type="InterPro" id="IPR029063">
    <property type="entry name" value="SAM-dependent_MTases_sf"/>
</dbReference>
<evidence type="ECO:0000259" key="2">
    <source>
        <dbReference type="Pfam" id="PF08241"/>
    </source>
</evidence>
<dbReference type="AlphaFoldDB" id="F9FWI2"/>
<dbReference type="InterPro" id="IPR013216">
    <property type="entry name" value="Methyltransf_11"/>
</dbReference>
<dbReference type="PaxDb" id="5507-FOXG_11728P0"/>
<reference evidence="3" key="1">
    <citation type="journal article" date="2012" name="Mol. Plant Microbe Interact.">
        <title>A highly conserved effector in Fusarium oxysporum is required for full virulence on Arabidopsis.</title>
        <authorList>
            <person name="Thatcher L.F."/>
            <person name="Gardiner D.M."/>
            <person name="Kazan K."/>
            <person name="Manners J."/>
        </authorList>
    </citation>
    <scope>NUCLEOTIDE SEQUENCE [LARGE SCALE GENOMIC DNA]</scope>
    <source>
        <strain evidence="3">Fo5176</strain>
    </source>
</reference>
<comment type="caution">
    <text evidence="3">The sequence shown here is derived from an EMBL/GenBank/DDBJ whole genome shotgun (WGS) entry which is preliminary data.</text>
</comment>
<accession>F9FWI2</accession>
<name>F9FWI2_FUSOF</name>